<evidence type="ECO:0000256" key="5">
    <source>
        <dbReference type="ARBA" id="ARBA00023004"/>
    </source>
</evidence>
<evidence type="ECO:0000313" key="11">
    <source>
        <dbReference type="Proteomes" id="UP000058636"/>
    </source>
</evidence>
<dbReference type="PRINTS" id="PR00789">
    <property type="entry name" value="OSIALOPTASE"/>
</dbReference>
<comment type="cofactor">
    <cofactor evidence="8">
        <name>Fe(2+)</name>
        <dbReference type="ChEBI" id="CHEBI:29033"/>
    </cofactor>
    <text evidence="8">Binds 1 Fe(2+) ion per subunit.</text>
</comment>
<dbReference type="SUPFAM" id="SSF53067">
    <property type="entry name" value="Actin-like ATPase domain"/>
    <property type="match status" value="2"/>
</dbReference>
<name>A0A124FG54_9THEM</name>
<keyword evidence="3 8" id="KW-0819">tRNA processing</keyword>
<keyword evidence="2 8" id="KW-0808">Transferase</keyword>
<dbReference type="GO" id="GO:0002949">
    <property type="term" value="P:tRNA threonylcarbamoyladenosine modification"/>
    <property type="evidence" value="ECO:0007669"/>
    <property type="project" value="UniProtKB-UniRule"/>
</dbReference>
<comment type="similarity">
    <text evidence="8">Belongs to the KAE1 / TsaD family.</text>
</comment>
<dbReference type="Gene3D" id="3.30.420.40">
    <property type="match status" value="2"/>
</dbReference>
<keyword evidence="4 8" id="KW-0479">Metal-binding</keyword>
<feature type="binding site" evidence="8">
    <location>
        <position position="165"/>
    </location>
    <ligand>
        <name>substrate</name>
    </ligand>
</feature>
<sequence>MRVLGIETSCDETAVAVLDDGKNVVVNFTVSQIEIHQKFGGVVPEVAARHHLKNLPILLKKAFEKVPPETVDVVAATYGPGLIGALLVGLSAAKGLAISLEKPFVGVNHVEAHVQAVFLANPDLKPPLVVLMVSGGHTQLMKVNEDYSMEVLGETLDDSAGEAFDKVARLLGLGYPGGPVIDRVAKKGDPEKYSFPRPMLDDDSYNFSFAGLKTSVLYFLQREKDYKVEDVAASFQKAVVDILVEKTFRLARNLGIRKIAFVGGVAANSMLREEVRKRAERWNYEVFFPPLELCTDNALMVAKAGYEKAKRGMFSPLNLNADPNLNV</sequence>
<dbReference type="HAMAP" id="MF_01445">
    <property type="entry name" value="TsaD"/>
    <property type="match status" value="1"/>
</dbReference>
<evidence type="ECO:0000256" key="2">
    <source>
        <dbReference type="ARBA" id="ARBA00022679"/>
    </source>
</evidence>
<dbReference type="PATRIC" id="fig|93930.3.peg.1129"/>
<keyword evidence="1 8" id="KW-0963">Cytoplasm</keyword>
<proteinExistence type="inferred from homology"/>
<dbReference type="InterPro" id="IPR043129">
    <property type="entry name" value="ATPase_NBD"/>
</dbReference>
<dbReference type="NCBIfam" id="TIGR03723">
    <property type="entry name" value="T6A_TsaD_YgjD"/>
    <property type="match status" value="1"/>
</dbReference>
<protein>
    <recommendedName>
        <fullName evidence="8">tRNA N6-adenosine threonylcarbamoyltransferase</fullName>
        <ecNumber evidence="8">2.3.1.234</ecNumber>
    </recommendedName>
    <alternativeName>
        <fullName evidence="8">N6-L-threonylcarbamoyladenine synthase</fullName>
        <shortName evidence="8">t(6)A synthase</shortName>
    </alternativeName>
    <alternativeName>
        <fullName evidence="8">t(6)A37 threonylcarbamoyladenosine biosynthesis protein TsaD</fullName>
    </alternativeName>
    <alternativeName>
        <fullName evidence="8">tRNA threonylcarbamoyladenosine biosynthesis protein TsaD</fullName>
    </alternativeName>
</protein>
<dbReference type="FunFam" id="3.30.420.40:FF:000040">
    <property type="entry name" value="tRNA N6-adenosine threonylcarbamoyltransferase"/>
    <property type="match status" value="1"/>
</dbReference>
<dbReference type="FunFam" id="3.30.420.40:FF:000012">
    <property type="entry name" value="tRNA N6-adenosine threonylcarbamoyltransferase"/>
    <property type="match status" value="1"/>
</dbReference>
<comment type="function">
    <text evidence="8">Required for the formation of a threonylcarbamoyl group on adenosine at position 37 (t(6)A37) in tRNAs that read codons beginning with adenine. Is involved in the transfer of the threonylcarbamoyl moiety of threonylcarbamoyl-AMP (TC-AMP) to the N6 group of A37, together with TsaE and TsaB. TsaD likely plays a direct catalytic role in this reaction.</text>
</comment>
<evidence type="ECO:0000256" key="7">
    <source>
        <dbReference type="ARBA" id="ARBA00048117"/>
    </source>
</evidence>
<dbReference type="NCBIfam" id="TIGR00329">
    <property type="entry name" value="gcp_kae1"/>
    <property type="match status" value="1"/>
</dbReference>
<dbReference type="AlphaFoldDB" id="A0A124FG54"/>
<feature type="binding site" evidence="8">
    <location>
        <position position="178"/>
    </location>
    <ligand>
        <name>substrate</name>
    </ligand>
</feature>
<dbReference type="CDD" id="cd24133">
    <property type="entry name" value="ASKHA_NBD_TsaD_bac"/>
    <property type="match status" value="1"/>
</dbReference>
<dbReference type="GO" id="GO:0061711">
    <property type="term" value="F:tRNA N(6)-L-threonylcarbamoyladenine synthase activity"/>
    <property type="evidence" value="ECO:0007669"/>
    <property type="project" value="UniProtKB-EC"/>
</dbReference>
<dbReference type="InterPro" id="IPR022450">
    <property type="entry name" value="TsaD"/>
</dbReference>
<organism evidence="10 11">
    <name type="scientific">Thermotoga petrophila</name>
    <dbReference type="NCBI Taxonomy" id="93929"/>
    <lineage>
        <taxon>Bacteria</taxon>
        <taxon>Thermotogati</taxon>
        <taxon>Thermotogota</taxon>
        <taxon>Thermotogae</taxon>
        <taxon>Thermotogales</taxon>
        <taxon>Thermotogaceae</taxon>
        <taxon>Thermotoga</taxon>
    </lineage>
</organism>
<feature type="binding site" evidence="8">
    <location>
        <position position="109"/>
    </location>
    <ligand>
        <name>Fe cation</name>
        <dbReference type="ChEBI" id="CHEBI:24875"/>
    </ligand>
</feature>
<dbReference type="InterPro" id="IPR000905">
    <property type="entry name" value="Gcp-like_dom"/>
</dbReference>
<dbReference type="PANTHER" id="PTHR11735:SF6">
    <property type="entry name" value="TRNA N6-ADENOSINE THREONYLCARBAMOYLTRANSFERASE, MITOCHONDRIAL"/>
    <property type="match status" value="1"/>
</dbReference>
<feature type="domain" description="Gcp-like" evidence="9">
    <location>
        <begin position="24"/>
        <end position="302"/>
    </location>
</feature>
<evidence type="ECO:0000256" key="6">
    <source>
        <dbReference type="ARBA" id="ARBA00023315"/>
    </source>
</evidence>
<comment type="catalytic activity">
    <reaction evidence="7 8">
        <text>L-threonylcarbamoyladenylate + adenosine(37) in tRNA = N(6)-L-threonylcarbamoyladenosine(37) in tRNA + AMP + H(+)</text>
        <dbReference type="Rhea" id="RHEA:37059"/>
        <dbReference type="Rhea" id="RHEA-COMP:10162"/>
        <dbReference type="Rhea" id="RHEA-COMP:10163"/>
        <dbReference type="ChEBI" id="CHEBI:15378"/>
        <dbReference type="ChEBI" id="CHEBI:73682"/>
        <dbReference type="ChEBI" id="CHEBI:74411"/>
        <dbReference type="ChEBI" id="CHEBI:74418"/>
        <dbReference type="ChEBI" id="CHEBI:456215"/>
        <dbReference type="EC" id="2.3.1.234"/>
    </reaction>
</comment>
<dbReference type="PANTHER" id="PTHR11735">
    <property type="entry name" value="TRNA N6-ADENOSINE THREONYLCARBAMOYLTRANSFERASE"/>
    <property type="match status" value="1"/>
</dbReference>
<feature type="binding site" evidence="8">
    <location>
        <position position="268"/>
    </location>
    <ligand>
        <name>substrate</name>
    </ligand>
</feature>
<dbReference type="GO" id="GO:0005737">
    <property type="term" value="C:cytoplasm"/>
    <property type="evidence" value="ECO:0007669"/>
    <property type="project" value="UniProtKB-SubCell"/>
</dbReference>
<keyword evidence="5 8" id="KW-0408">Iron</keyword>
<feature type="binding site" evidence="8">
    <location>
        <position position="113"/>
    </location>
    <ligand>
        <name>Fe cation</name>
        <dbReference type="ChEBI" id="CHEBI:24875"/>
    </ligand>
</feature>
<reference evidence="10 11" key="1">
    <citation type="journal article" date="2015" name="MBio">
        <title>Genome-Resolved Metagenomic Analysis Reveals Roles for Candidate Phyla and Other Microbial Community Members in Biogeochemical Transformations in Oil Reservoirs.</title>
        <authorList>
            <person name="Hu P."/>
            <person name="Tom L."/>
            <person name="Singh A."/>
            <person name="Thomas B.C."/>
            <person name="Baker B.J."/>
            <person name="Piceno Y.M."/>
            <person name="Andersen G.L."/>
            <person name="Banfield J.F."/>
        </authorList>
    </citation>
    <scope>NUCLEOTIDE SEQUENCE [LARGE SCALE GENOMIC DNA]</scope>
    <source>
        <strain evidence="10">46_26</strain>
    </source>
</reference>
<feature type="binding site" evidence="8">
    <location>
        <position position="296"/>
    </location>
    <ligand>
        <name>Fe cation</name>
        <dbReference type="ChEBI" id="CHEBI:24875"/>
    </ligand>
</feature>
<evidence type="ECO:0000256" key="1">
    <source>
        <dbReference type="ARBA" id="ARBA00022490"/>
    </source>
</evidence>
<dbReference type="EMBL" id="LGFG01000016">
    <property type="protein sequence ID" value="KUK23561.1"/>
    <property type="molecule type" value="Genomic_DNA"/>
</dbReference>
<evidence type="ECO:0000256" key="8">
    <source>
        <dbReference type="HAMAP-Rule" id="MF_01445"/>
    </source>
</evidence>
<evidence type="ECO:0000259" key="9">
    <source>
        <dbReference type="Pfam" id="PF00814"/>
    </source>
</evidence>
<evidence type="ECO:0000256" key="4">
    <source>
        <dbReference type="ARBA" id="ARBA00022723"/>
    </source>
</evidence>
<keyword evidence="6 8" id="KW-0012">Acyltransferase</keyword>
<dbReference type="GO" id="GO:0005506">
    <property type="term" value="F:iron ion binding"/>
    <property type="evidence" value="ECO:0007669"/>
    <property type="project" value="UniProtKB-UniRule"/>
</dbReference>
<gene>
    <name evidence="8" type="primary">tsaD</name>
    <name evidence="10" type="ORF">XD57_0346</name>
</gene>
<dbReference type="Pfam" id="PF00814">
    <property type="entry name" value="TsaD"/>
    <property type="match status" value="1"/>
</dbReference>
<evidence type="ECO:0000256" key="3">
    <source>
        <dbReference type="ARBA" id="ARBA00022694"/>
    </source>
</evidence>
<accession>A0A124FG54</accession>
<feature type="binding site" evidence="8">
    <location>
        <position position="182"/>
    </location>
    <ligand>
        <name>substrate</name>
    </ligand>
</feature>
<evidence type="ECO:0000313" key="10">
    <source>
        <dbReference type="EMBL" id="KUK23561.1"/>
    </source>
</evidence>
<dbReference type="Proteomes" id="UP000058636">
    <property type="component" value="Unassembled WGS sequence"/>
</dbReference>
<dbReference type="EC" id="2.3.1.234" evidence="8"/>
<comment type="caution">
    <text evidence="10">The sequence shown here is derived from an EMBL/GenBank/DDBJ whole genome shotgun (WGS) entry which is preliminary data.</text>
</comment>
<feature type="binding site" evidence="8">
    <location>
        <begin position="132"/>
        <end position="136"/>
    </location>
    <ligand>
        <name>substrate</name>
    </ligand>
</feature>
<comment type="subcellular location">
    <subcellularLocation>
        <location evidence="8">Cytoplasm</location>
    </subcellularLocation>
</comment>
<dbReference type="InterPro" id="IPR017861">
    <property type="entry name" value="KAE1/TsaD"/>
</dbReference>